<accession>X1AJN2</accession>
<protein>
    <submittedName>
        <fullName evidence="1">Uncharacterized protein</fullName>
    </submittedName>
</protein>
<name>X1AJN2_9ZZZZ</name>
<organism evidence="1">
    <name type="scientific">marine sediment metagenome</name>
    <dbReference type="NCBI Taxonomy" id="412755"/>
    <lineage>
        <taxon>unclassified sequences</taxon>
        <taxon>metagenomes</taxon>
        <taxon>ecological metagenomes</taxon>
    </lineage>
</organism>
<comment type="caution">
    <text evidence="1">The sequence shown here is derived from an EMBL/GenBank/DDBJ whole genome shotgun (WGS) entry which is preliminary data.</text>
</comment>
<gene>
    <name evidence="1" type="ORF">S01H4_08456</name>
</gene>
<sequence length="124" mass="13004">MAAGAWVFTYHALTNILQAEYDFDDDTFKMALHLSSGTQPATSTTDWAALDDSEHAEGTGYTNGGIAVNLVVSGAAGTKTVDIDTDPVWTASGGDIVAYWAVIYESGGDVVCYCLLDSTPANVT</sequence>
<proteinExistence type="predicted"/>
<dbReference type="EMBL" id="BART01002906">
    <property type="protein sequence ID" value="GAG69822.1"/>
    <property type="molecule type" value="Genomic_DNA"/>
</dbReference>
<dbReference type="AlphaFoldDB" id="X1AJN2"/>
<reference evidence="1" key="1">
    <citation type="journal article" date="2014" name="Front. Microbiol.">
        <title>High frequency of phylogenetically diverse reductive dehalogenase-homologous genes in deep subseafloor sedimentary metagenomes.</title>
        <authorList>
            <person name="Kawai M."/>
            <person name="Futagami T."/>
            <person name="Toyoda A."/>
            <person name="Takaki Y."/>
            <person name="Nishi S."/>
            <person name="Hori S."/>
            <person name="Arai W."/>
            <person name="Tsubouchi T."/>
            <person name="Morono Y."/>
            <person name="Uchiyama I."/>
            <person name="Ito T."/>
            <person name="Fujiyama A."/>
            <person name="Inagaki F."/>
            <person name="Takami H."/>
        </authorList>
    </citation>
    <scope>NUCLEOTIDE SEQUENCE</scope>
    <source>
        <strain evidence="1">Expedition CK06-06</strain>
    </source>
</reference>
<feature type="non-terminal residue" evidence="1">
    <location>
        <position position="124"/>
    </location>
</feature>
<evidence type="ECO:0000313" key="1">
    <source>
        <dbReference type="EMBL" id="GAG69822.1"/>
    </source>
</evidence>